<gene>
    <name evidence="1" type="ORF">PJV92_02300</name>
</gene>
<comment type="caution">
    <text evidence="1">The sequence shown here is derived from an EMBL/GenBank/DDBJ whole genome shotgun (WGS) entry which is preliminary data.</text>
</comment>
<reference evidence="1" key="1">
    <citation type="journal article" date="2023" name="Microorganisms">
        <title>Genomic Characterization of Arcobacter butzleri Strains Isolated from Various Sources in Lithuania.</title>
        <authorList>
            <person name="Uljanovas D."/>
            <person name="Golz G."/>
            <person name="Fleischmann S."/>
            <person name="Kudirkiene E."/>
            <person name="Kasetiene N."/>
            <person name="Grineviciene A."/>
            <person name="Tamuleviciene E."/>
            <person name="Aksomaitiene J."/>
            <person name="Alter T."/>
            <person name="Malakauskas M."/>
        </authorList>
    </citation>
    <scope>NUCLEOTIDE SEQUENCE</scope>
    <source>
        <strain evidence="1">H19</strain>
    </source>
</reference>
<dbReference type="RefSeq" id="WP_175530797.1">
    <property type="nucleotide sequence ID" value="NZ_JABWGL010000004.1"/>
</dbReference>
<proteinExistence type="predicted"/>
<name>A0AAP4PYB7_9BACT</name>
<reference evidence="1" key="2">
    <citation type="submission" date="2023-01" db="EMBL/GenBank/DDBJ databases">
        <authorList>
            <person name="Uljanovas D."/>
        </authorList>
    </citation>
    <scope>NUCLEOTIDE SEQUENCE</scope>
    <source>
        <strain evidence="1">H19</strain>
    </source>
</reference>
<sequence length="49" mass="5698">MEVFIVFAVIILFIGFVTKTVSKGNFKSDKKDIIEDAGKYSRDNYFMDR</sequence>
<evidence type="ECO:0000313" key="2">
    <source>
        <dbReference type="Proteomes" id="UP001171508"/>
    </source>
</evidence>
<dbReference type="EMBL" id="JAQJJM010000004">
    <property type="protein sequence ID" value="MDN5131549.1"/>
    <property type="molecule type" value="Genomic_DNA"/>
</dbReference>
<organism evidence="1 2">
    <name type="scientific">Aliarcobacter butzleri</name>
    <dbReference type="NCBI Taxonomy" id="28197"/>
    <lineage>
        <taxon>Bacteria</taxon>
        <taxon>Pseudomonadati</taxon>
        <taxon>Campylobacterota</taxon>
        <taxon>Epsilonproteobacteria</taxon>
        <taxon>Campylobacterales</taxon>
        <taxon>Arcobacteraceae</taxon>
        <taxon>Aliarcobacter</taxon>
    </lineage>
</organism>
<protein>
    <submittedName>
        <fullName evidence="1">Uncharacterized protein</fullName>
    </submittedName>
</protein>
<dbReference type="AlphaFoldDB" id="A0AAP4PYB7"/>
<accession>A0AAP4PYB7</accession>
<evidence type="ECO:0000313" key="1">
    <source>
        <dbReference type="EMBL" id="MDN5131549.1"/>
    </source>
</evidence>
<dbReference type="Proteomes" id="UP001171508">
    <property type="component" value="Unassembled WGS sequence"/>
</dbReference>